<proteinExistence type="predicted"/>
<feature type="non-terminal residue" evidence="3">
    <location>
        <position position="320"/>
    </location>
</feature>
<protein>
    <submittedName>
        <fullName evidence="3">Uncharacterized protein</fullName>
    </submittedName>
</protein>
<feature type="coiled-coil region" evidence="1">
    <location>
        <begin position="117"/>
        <end position="151"/>
    </location>
</feature>
<organism evidence="3 4">
    <name type="scientific">Modicella reniformis</name>
    <dbReference type="NCBI Taxonomy" id="1440133"/>
    <lineage>
        <taxon>Eukaryota</taxon>
        <taxon>Fungi</taxon>
        <taxon>Fungi incertae sedis</taxon>
        <taxon>Mucoromycota</taxon>
        <taxon>Mortierellomycotina</taxon>
        <taxon>Mortierellomycetes</taxon>
        <taxon>Mortierellales</taxon>
        <taxon>Mortierellaceae</taxon>
        <taxon>Modicella</taxon>
    </lineage>
</organism>
<dbReference type="AlphaFoldDB" id="A0A9P6MD17"/>
<comment type="caution">
    <text evidence="3">The sequence shown here is derived from an EMBL/GenBank/DDBJ whole genome shotgun (WGS) entry which is preliminary data.</text>
</comment>
<feature type="coiled-coil region" evidence="1">
    <location>
        <begin position="186"/>
        <end position="227"/>
    </location>
</feature>
<evidence type="ECO:0000256" key="2">
    <source>
        <dbReference type="SAM" id="MobiDB-lite"/>
    </source>
</evidence>
<evidence type="ECO:0000313" key="3">
    <source>
        <dbReference type="EMBL" id="KAF9992518.1"/>
    </source>
</evidence>
<dbReference type="EMBL" id="JAAAHW010002168">
    <property type="protein sequence ID" value="KAF9992518.1"/>
    <property type="molecule type" value="Genomic_DNA"/>
</dbReference>
<keyword evidence="1" id="KW-0175">Coiled coil</keyword>
<keyword evidence="4" id="KW-1185">Reference proteome</keyword>
<evidence type="ECO:0000313" key="4">
    <source>
        <dbReference type="Proteomes" id="UP000749646"/>
    </source>
</evidence>
<accession>A0A9P6MD17</accession>
<sequence>MESEPSSSSKVRALSRGTSGYSSRLNDTQSATASSSHDVALMSSNNDIFRITEIDTDSQALVARSQGLSLETQLPHHIPNQRSITYSHEPVGQISRLLSWSGNQSIDGNHDSEASSNTSYQEQLRQLQHRIDDMQQNAQQTEQQTHQKINDIFEQAQLTDQLIMQKQIDDILQTIQQTSEQTDQKINNILERVQQTDQQSHKLQQQMEDVLQKVQQADQQQLQQQKQIDDIIQQGHEMLQQMRETGQDNRQAIPFQQQTREEFRQFLKESLQLQRQEVDRLMVIKSHIQALLARSFKELPIPRLFIVLPNTPGHVDGGEN</sequence>
<dbReference type="Proteomes" id="UP000749646">
    <property type="component" value="Unassembled WGS sequence"/>
</dbReference>
<reference evidence="3" key="1">
    <citation type="journal article" date="2020" name="Fungal Divers.">
        <title>Resolving the Mortierellaceae phylogeny through synthesis of multi-gene phylogenetics and phylogenomics.</title>
        <authorList>
            <person name="Vandepol N."/>
            <person name="Liber J."/>
            <person name="Desiro A."/>
            <person name="Na H."/>
            <person name="Kennedy M."/>
            <person name="Barry K."/>
            <person name="Grigoriev I.V."/>
            <person name="Miller A.N."/>
            <person name="O'Donnell K."/>
            <person name="Stajich J.E."/>
            <person name="Bonito G."/>
        </authorList>
    </citation>
    <scope>NUCLEOTIDE SEQUENCE</scope>
    <source>
        <strain evidence="3">MES-2147</strain>
    </source>
</reference>
<feature type="region of interest" description="Disordered" evidence="2">
    <location>
        <begin position="1"/>
        <end position="38"/>
    </location>
</feature>
<gene>
    <name evidence="3" type="ORF">BGZ65_012144</name>
</gene>
<evidence type="ECO:0000256" key="1">
    <source>
        <dbReference type="SAM" id="Coils"/>
    </source>
</evidence>
<name>A0A9P6MD17_9FUNG</name>